<feature type="region of interest" description="Disordered" evidence="16">
    <location>
        <begin position="40"/>
        <end position="66"/>
    </location>
</feature>
<dbReference type="PANTHER" id="PTHR11552:SF147">
    <property type="entry name" value="CHOLINE DEHYDROGENASE, MITOCHONDRIAL"/>
    <property type="match status" value="1"/>
</dbReference>
<dbReference type="EMBL" id="JAACJO010000012">
    <property type="protein sequence ID" value="KAF5351617.1"/>
    <property type="molecule type" value="Genomic_DNA"/>
</dbReference>
<dbReference type="PIRSF" id="PIRSF000137">
    <property type="entry name" value="Alcohol_oxidase"/>
    <property type="match status" value="1"/>
</dbReference>
<evidence type="ECO:0000256" key="6">
    <source>
        <dbReference type="ARBA" id="ARBA00022525"/>
    </source>
</evidence>
<dbReference type="SUPFAM" id="SSF54373">
    <property type="entry name" value="FAD-linked reductases, C-terminal domain"/>
    <property type="match status" value="1"/>
</dbReference>
<comment type="similarity">
    <text evidence="3">Belongs to the GMC oxidoreductase family.</text>
</comment>
<comment type="catalytic activity">
    <reaction evidence="14">
        <text>a pyranoside + acceptor = a pyranosid-3,4-diulose + reduced acceptor.</text>
        <dbReference type="EC" id="1.1.99.29"/>
    </reaction>
</comment>
<reference evidence="19 20" key="1">
    <citation type="journal article" date="2020" name="ISME J.">
        <title>Uncovering the hidden diversity of litter-decomposition mechanisms in mushroom-forming fungi.</title>
        <authorList>
            <person name="Floudas D."/>
            <person name="Bentzer J."/>
            <person name="Ahren D."/>
            <person name="Johansson T."/>
            <person name="Persson P."/>
            <person name="Tunlid A."/>
        </authorList>
    </citation>
    <scope>NUCLEOTIDE SEQUENCE [LARGE SCALE GENOMIC DNA]</scope>
    <source>
        <strain evidence="19 20">CBS 146.42</strain>
    </source>
</reference>
<dbReference type="SUPFAM" id="SSF51905">
    <property type="entry name" value="FAD/NAD(P)-binding domain"/>
    <property type="match status" value="1"/>
</dbReference>
<evidence type="ECO:0000256" key="9">
    <source>
        <dbReference type="ARBA" id="ARBA00024699"/>
    </source>
</evidence>
<dbReference type="EC" id="1.1.99.29" evidence="5"/>
<name>A0A8H5D0Z6_9AGAR</name>
<dbReference type="Pfam" id="PF00732">
    <property type="entry name" value="GMC_oxred_N"/>
    <property type="match status" value="1"/>
</dbReference>
<dbReference type="OrthoDB" id="269227at2759"/>
<evidence type="ECO:0000256" key="10">
    <source>
        <dbReference type="ARBA" id="ARBA00033986"/>
    </source>
</evidence>
<evidence type="ECO:0000256" key="11">
    <source>
        <dbReference type="ARBA" id="ARBA00034010"/>
    </source>
</evidence>
<keyword evidence="7" id="KW-0285">Flavoprotein</keyword>
<evidence type="ECO:0000256" key="2">
    <source>
        <dbReference type="ARBA" id="ARBA00004613"/>
    </source>
</evidence>
<evidence type="ECO:0000256" key="7">
    <source>
        <dbReference type="ARBA" id="ARBA00022630"/>
    </source>
</evidence>
<dbReference type="Pfam" id="PF05199">
    <property type="entry name" value="GMC_oxred_C"/>
    <property type="match status" value="1"/>
</dbReference>
<proteinExistence type="inferred from homology"/>
<evidence type="ECO:0000256" key="12">
    <source>
        <dbReference type="ARBA" id="ARBA00034029"/>
    </source>
</evidence>
<dbReference type="Gene3D" id="3.50.50.60">
    <property type="entry name" value="FAD/NAD(P)-binding domain"/>
    <property type="match status" value="1"/>
</dbReference>
<dbReference type="InterPro" id="IPR000172">
    <property type="entry name" value="GMC_OxRdtase_N"/>
</dbReference>
<comment type="caution">
    <text evidence="19">The sequence shown here is derived from an EMBL/GenBank/DDBJ whole genome shotgun (WGS) entry which is preliminary data.</text>
</comment>
<dbReference type="PANTHER" id="PTHR11552">
    <property type="entry name" value="GLUCOSE-METHANOL-CHOLINE GMC OXIDOREDUCTASE"/>
    <property type="match status" value="1"/>
</dbReference>
<evidence type="ECO:0000256" key="14">
    <source>
        <dbReference type="ARBA" id="ARBA00034059"/>
    </source>
</evidence>
<dbReference type="Gene3D" id="3.30.560.10">
    <property type="entry name" value="Glucose Oxidase, domain 3"/>
    <property type="match status" value="1"/>
</dbReference>
<evidence type="ECO:0000259" key="17">
    <source>
        <dbReference type="Pfam" id="PF00732"/>
    </source>
</evidence>
<evidence type="ECO:0000256" key="1">
    <source>
        <dbReference type="ARBA" id="ARBA00001974"/>
    </source>
</evidence>
<keyword evidence="20" id="KW-1185">Reference proteome</keyword>
<dbReference type="GO" id="GO:0005576">
    <property type="term" value="C:extracellular region"/>
    <property type="evidence" value="ECO:0007669"/>
    <property type="project" value="UniProtKB-SubCell"/>
</dbReference>
<protein>
    <recommendedName>
        <fullName evidence="5">pyranose dehydrogenase (acceptor)</fullName>
        <ecNumber evidence="5">1.1.99.29</ecNumber>
    </recommendedName>
</protein>
<accession>A0A8H5D0Z6</accession>
<comment type="subunit">
    <text evidence="4">Monomer.</text>
</comment>
<keyword evidence="8 15" id="KW-0274">FAD</keyword>
<comment type="catalytic activity">
    <reaction evidence="12">
        <text>pyranose + acceptor = pyranos-3-ulose + reduced acceptor.</text>
        <dbReference type="EC" id="1.1.99.29"/>
    </reaction>
</comment>
<evidence type="ECO:0000259" key="18">
    <source>
        <dbReference type="Pfam" id="PF05199"/>
    </source>
</evidence>
<evidence type="ECO:0000256" key="3">
    <source>
        <dbReference type="ARBA" id="ARBA00010790"/>
    </source>
</evidence>
<feature type="compositionally biased region" description="Basic and acidic residues" evidence="16">
    <location>
        <begin position="47"/>
        <end position="59"/>
    </location>
</feature>
<dbReference type="InterPro" id="IPR007867">
    <property type="entry name" value="GMC_OxRtase_C"/>
</dbReference>
<evidence type="ECO:0000256" key="13">
    <source>
        <dbReference type="ARBA" id="ARBA00034050"/>
    </source>
</evidence>
<evidence type="ECO:0000313" key="20">
    <source>
        <dbReference type="Proteomes" id="UP000559027"/>
    </source>
</evidence>
<evidence type="ECO:0000256" key="4">
    <source>
        <dbReference type="ARBA" id="ARBA00011245"/>
    </source>
</evidence>
<dbReference type="InterPro" id="IPR036188">
    <property type="entry name" value="FAD/NAD-bd_sf"/>
</dbReference>
<comment type="cofactor">
    <cofactor evidence="1 15">
        <name>FAD</name>
        <dbReference type="ChEBI" id="CHEBI:57692"/>
    </cofactor>
</comment>
<feature type="binding site" evidence="15">
    <location>
        <position position="408"/>
    </location>
    <ligand>
        <name>substrate</name>
    </ligand>
</feature>
<feature type="domain" description="Glucose-methanol-choline oxidoreductase N-terminal" evidence="17">
    <location>
        <begin position="1"/>
        <end position="218"/>
    </location>
</feature>
<evidence type="ECO:0000256" key="8">
    <source>
        <dbReference type="ARBA" id="ARBA00022827"/>
    </source>
</evidence>
<evidence type="ECO:0000313" key="19">
    <source>
        <dbReference type="EMBL" id="KAF5351617.1"/>
    </source>
</evidence>
<dbReference type="Proteomes" id="UP000559027">
    <property type="component" value="Unassembled WGS sequence"/>
</dbReference>
<comment type="catalytic activity">
    <reaction evidence="10">
        <text>pyranose + acceptor = pyranos-2-ulose + reduced acceptor.</text>
        <dbReference type="EC" id="1.1.99.29"/>
    </reaction>
</comment>
<gene>
    <name evidence="19" type="ORF">D9756_007498</name>
</gene>
<comment type="catalytic activity">
    <reaction evidence="13">
        <text>a pyranoside + acceptor = a pyranosid-3-ulose + reduced acceptor.</text>
        <dbReference type="EC" id="1.1.99.29"/>
    </reaction>
</comment>
<keyword evidence="6" id="KW-0964">Secreted</keyword>
<dbReference type="GO" id="GO:0033718">
    <property type="term" value="F:pyranose dehydrogenase (acceptor) activity"/>
    <property type="evidence" value="ECO:0007669"/>
    <property type="project" value="UniProtKB-EC"/>
</dbReference>
<organism evidence="19 20">
    <name type="scientific">Leucocoprinus leucothites</name>
    <dbReference type="NCBI Taxonomy" id="201217"/>
    <lineage>
        <taxon>Eukaryota</taxon>
        <taxon>Fungi</taxon>
        <taxon>Dikarya</taxon>
        <taxon>Basidiomycota</taxon>
        <taxon>Agaricomycotina</taxon>
        <taxon>Agaricomycetes</taxon>
        <taxon>Agaricomycetidae</taxon>
        <taxon>Agaricales</taxon>
        <taxon>Agaricineae</taxon>
        <taxon>Agaricaceae</taxon>
        <taxon>Leucocoprinus</taxon>
    </lineage>
</organism>
<comment type="function">
    <text evidence="9">Catalyzes the single-oxidation or sequential double oxidation reaction of carbohydrates primarily at carbon-2 and/or carbon-3 with the concomitant reduction of the flavin. The enzyme exhibits a broad sugar substrate specificity, oxidizing different aldopyranoses to the corresponding C-1, C-2, C-3 or C-1,2, C-2,3 and C-3,4 (di)dehydro sugars with substrate-specific regioselectivity. Accepts only a narrow range of electron acceptors such as substituted benzoquinones and complexed metal ions and reacts extremely slowly with O(2) as acceptor. May play a role in the natural recycling of plant matter by oxidizing all major monosaccharides in lignocellulose and by reducing quinone compounds or reactive radical species generated during lignin depolymerization.</text>
</comment>
<dbReference type="GO" id="GO:0050660">
    <property type="term" value="F:flavin adenine dinucleotide binding"/>
    <property type="evidence" value="ECO:0007669"/>
    <property type="project" value="InterPro"/>
</dbReference>
<feature type="binding site" evidence="15">
    <location>
        <position position="138"/>
    </location>
    <ligand>
        <name>FAD</name>
        <dbReference type="ChEBI" id="CHEBI:57692"/>
    </ligand>
</feature>
<comment type="catalytic activity">
    <reaction evidence="11">
        <text>pyranose + acceptor = pyranos-2,3-diulose + reduced acceptor.</text>
        <dbReference type="EC" id="1.1.99.29"/>
    </reaction>
</comment>
<sequence>MVFTRGSRDDWDRWAEIIGDGAYSWDKMLPFMLKSEKLVQDSENQTEEGHIDPSIHGHDGTVSNTAPYNNHPINEMLMQTTQDLPDEFPYLLDMNNGSPIGIAWNQFSIDRNGERSSAATAYIEPAGDNLHVLINTQVTRVLHVGDDESCFRGVEFAADVESPKKQIVASKEVIIAGGVIGTPQILLNSGIGKREELEAVGVTTLIDNPSVGKNFTDRVSSIVMFNTTIQDTDFDRDRALAEWNTTRTGPLTLPGHLNHIVYLRLPDDAAPFSQEGFTDPTPGENSPHIEMVYSQISAHLPQTSIDIPSPPPGTTNVMIQLFVVNLHPISRGSITLNTSDPFKHPIVDFGMLSEPLDIAIMREAFKRARDLYSAPAFQDSVFGTLVPAGNVATDSDIEDFLRIASAPYLHAVSSAAMSGYNAS</sequence>
<dbReference type="InterPro" id="IPR012132">
    <property type="entry name" value="GMC_OxRdtase"/>
</dbReference>
<evidence type="ECO:0000256" key="15">
    <source>
        <dbReference type="PIRSR" id="PIRSR000137-2"/>
    </source>
</evidence>
<dbReference type="AlphaFoldDB" id="A0A8H5D0Z6"/>
<evidence type="ECO:0000256" key="16">
    <source>
        <dbReference type="SAM" id="MobiDB-lite"/>
    </source>
</evidence>
<comment type="subcellular location">
    <subcellularLocation>
        <location evidence="2">Secreted</location>
    </subcellularLocation>
</comment>
<feature type="domain" description="Glucose-methanol-choline oxidoreductase C-terminal" evidence="18">
    <location>
        <begin position="328"/>
        <end position="418"/>
    </location>
</feature>
<evidence type="ECO:0000256" key="5">
    <source>
        <dbReference type="ARBA" id="ARBA00013177"/>
    </source>
</evidence>